<evidence type="ECO:0000256" key="5">
    <source>
        <dbReference type="SAM" id="MobiDB-lite"/>
    </source>
</evidence>
<dbReference type="SMART" id="SM01027">
    <property type="entry name" value="Beta-Casp"/>
    <property type="match status" value="1"/>
</dbReference>
<dbReference type="EMBL" id="KB007960">
    <property type="protein sequence ID" value="ELR18249.1"/>
    <property type="molecule type" value="Genomic_DNA"/>
</dbReference>
<dbReference type="Pfam" id="PF13299">
    <property type="entry name" value="CPSF100_C"/>
    <property type="match status" value="2"/>
</dbReference>
<comment type="similarity">
    <text evidence="4">Belongs to the metallo-beta-lactamase superfamily. RNA-metabolizing metallo-beta-lactamase-like family. CPSF2/YSH1 subfamily.</text>
</comment>
<evidence type="ECO:0000256" key="4">
    <source>
        <dbReference type="RuleBase" id="RU365006"/>
    </source>
</evidence>
<dbReference type="PANTHER" id="PTHR45922">
    <property type="entry name" value="CLEAVAGE AND POLYADENYLATION SPECIFICITY FACTOR SUBUNIT 2"/>
    <property type="match status" value="1"/>
</dbReference>
<dbReference type="InterPro" id="IPR011108">
    <property type="entry name" value="RMMBL"/>
</dbReference>
<protein>
    <recommendedName>
        <fullName evidence="4">Cleavage and polyadenylation specificity factor subunit 2</fullName>
    </recommendedName>
    <alternativeName>
        <fullName evidence="4">Cleavage and polyadenylation specificity factor 100 kDa subunit</fullName>
    </alternativeName>
</protein>
<dbReference type="InterPro" id="IPR025069">
    <property type="entry name" value="Cpsf2_C"/>
</dbReference>
<keyword evidence="8" id="KW-1185">Reference proteome</keyword>
<feature type="domain" description="Beta-Casp" evidence="6">
    <location>
        <begin position="206"/>
        <end position="329"/>
    </location>
</feature>
<dbReference type="VEuPathDB" id="AmoebaDB:ACA1_369920"/>
<proteinExistence type="inferred from homology"/>
<evidence type="ECO:0000313" key="8">
    <source>
        <dbReference type="Proteomes" id="UP000011083"/>
    </source>
</evidence>
<dbReference type="PANTHER" id="PTHR45922:SF1">
    <property type="entry name" value="CLEAVAGE AND POLYADENYLATION SPECIFICITY FACTOR SUBUNIT 2"/>
    <property type="match status" value="1"/>
</dbReference>
<gene>
    <name evidence="7" type="ORF">ACA1_369920</name>
</gene>
<evidence type="ECO:0000259" key="6">
    <source>
        <dbReference type="SMART" id="SM01027"/>
    </source>
</evidence>
<dbReference type="GeneID" id="14919050"/>
<dbReference type="CDD" id="cd16293">
    <property type="entry name" value="CPSF2-like_MBL-fold"/>
    <property type="match status" value="1"/>
</dbReference>
<dbReference type="Gene3D" id="3.40.50.10890">
    <property type="match status" value="1"/>
</dbReference>
<dbReference type="InterPro" id="IPR022712">
    <property type="entry name" value="Beta_Casp"/>
</dbReference>
<dbReference type="Pfam" id="PF10996">
    <property type="entry name" value="Beta-Casp"/>
    <property type="match status" value="1"/>
</dbReference>
<evidence type="ECO:0000313" key="7">
    <source>
        <dbReference type="EMBL" id="ELR18249.1"/>
    </source>
</evidence>
<dbReference type="GO" id="GO:0003723">
    <property type="term" value="F:RNA binding"/>
    <property type="evidence" value="ECO:0007669"/>
    <property type="project" value="UniProtKB-KW"/>
</dbReference>
<sequence>MTAIVKYTPIYGSKTEGPFCSLLEIDEYRILLDCGWDDKFDIEALENVKAYIPKIDAVLLSHPDLLHLKDEDFDVWNLDDVDAAFNEERFEQLKYSQHVRLTGRGAGIELTPYVGGHMIGGTVWKITKETEEILYAVDYNHKKERHLNPTVLETLNRPTLLITDAFNGLSTQSSRRSRDMDLLDTTMKTLKGDGNVLLPTDTAGRVLELLLTFDQHWAYYRLSQYGLVLLEKQAYNTIEFAKSQLEWMSTAVQKSFDLDRVNPFEFKFVRLCHSVEELEALPKPLVVLATTASLEWGFARDLFVEWSSNPRHAVIFTDRPQPGTLGHLVLTQQPPALGLELHRRVPLEGAELREWRQKQQEEKARKLLEEQQKVHGDLCGASLKHLQEEEKRKNEAEEIDEEEDDVSLLFHTTAHSFNPFKENCDWFAPKNSGNYYEPQVCPLFPHEDVRQKFDDYGQMIDLQHFLHPPSQRDFPLTADSLNARGEGGDKMETEGGEGQAAAEEEAVPTKCITVERKVEVKCTIKYIDFEGRSDGRSIKTILAHVAPRKMVLFHVEHLKEYCADTRTVCNSVYTPDDNETLDLTSDTNIYRVKVKEALLKSLEEEFMKVGDREVAYVNGVLNPTGFAPRRGEGMELELEQAPEEIIPPHDPVFVGEVRLSDFKDILTQHGFRTEFAAGVLICNGVVMLKKETEGLSGRSKISVNGEGMELELEQAPEEIIPPHDPVFVGEVRLSDFKDILTQHGFRTEFAAGVLICNGVVMLKKETEGLSGRSKISVNGALCDDYFAVRDLLYSQFHIL</sequence>
<dbReference type="InterPro" id="IPR036866">
    <property type="entry name" value="RibonucZ/Hydroxyglut_hydro"/>
</dbReference>
<comment type="subcellular location">
    <subcellularLocation>
        <location evidence="1 4">Nucleus</location>
    </subcellularLocation>
</comment>
<organism evidence="7 8">
    <name type="scientific">Acanthamoeba castellanii (strain ATCC 30010 / Neff)</name>
    <dbReference type="NCBI Taxonomy" id="1257118"/>
    <lineage>
        <taxon>Eukaryota</taxon>
        <taxon>Amoebozoa</taxon>
        <taxon>Discosea</taxon>
        <taxon>Longamoebia</taxon>
        <taxon>Centramoebida</taxon>
        <taxon>Acanthamoebidae</taxon>
        <taxon>Acanthamoeba</taxon>
    </lineage>
</organism>
<dbReference type="InterPro" id="IPR027075">
    <property type="entry name" value="CPSF2"/>
</dbReference>
<reference evidence="7 8" key="1">
    <citation type="journal article" date="2013" name="Genome Biol.">
        <title>Genome of Acanthamoeba castellanii highlights extensive lateral gene transfer and early evolution of tyrosine kinase signaling.</title>
        <authorList>
            <person name="Clarke M."/>
            <person name="Lohan A.J."/>
            <person name="Liu B."/>
            <person name="Lagkouvardos I."/>
            <person name="Roy S."/>
            <person name="Zafar N."/>
            <person name="Bertelli C."/>
            <person name="Schilde C."/>
            <person name="Kianianmomeni A."/>
            <person name="Burglin T.R."/>
            <person name="Frech C."/>
            <person name="Turcotte B."/>
            <person name="Kopec K.O."/>
            <person name="Synnott J.M."/>
            <person name="Choo C."/>
            <person name="Paponov I."/>
            <person name="Finkler A."/>
            <person name="Soon Heng Tan C."/>
            <person name="Hutchins A.P."/>
            <person name="Weinmeier T."/>
            <person name="Rattei T."/>
            <person name="Chu J.S."/>
            <person name="Gimenez G."/>
            <person name="Irimia M."/>
            <person name="Rigden D.J."/>
            <person name="Fitzpatrick D.A."/>
            <person name="Lorenzo-Morales J."/>
            <person name="Bateman A."/>
            <person name="Chiu C.H."/>
            <person name="Tang P."/>
            <person name="Hegemann P."/>
            <person name="Fromm H."/>
            <person name="Raoult D."/>
            <person name="Greub G."/>
            <person name="Miranda-Saavedra D."/>
            <person name="Chen N."/>
            <person name="Nash P."/>
            <person name="Ginger M.L."/>
            <person name="Horn M."/>
            <person name="Schaap P."/>
            <person name="Caler L."/>
            <person name="Loftus B."/>
        </authorList>
    </citation>
    <scope>NUCLEOTIDE SEQUENCE [LARGE SCALE GENOMIC DNA]</scope>
    <source>
        <strain evidence="7 8">Neff</strain>
    </source>
</reference>
<dbReference type="Pfam" id="PF16661">
    <property type="entry name" value="Lactamase_B_6"/>
    <property type="match status" value="2"/>
</dbReference>
<dbReference type="Pfam" id="PF07521">
    <property type="entry name" value="RMMBL"/>
    <property type="match status" value="1"/>
</dbReference>
<evidence type="ECO:0000256" key="2">
    <source>
        <dbReference type="ARBA" id="ARBA00022664"/>
    </source>
</evidence>
<dbReference type="STRING" id="1257118.L8GYA6"/>
<dbReference type="InterPro" id="IPR001279">
    <property type="entry name" value="Metallo-B-lactamas"/>
</dbReference>
<dbReference type="Proteomes" id="UP000011083">
    <property type="component" value="Unassembled WGS sequence"/>
</dbReference>
<keyword evidence="4" id="KW-0694">RNA-binding</keyword>
<feature type="region of interest" description="Disordered" evidence="5">
    <location>
        <begin position="473"/>
        <end position="504"/>
    </location>
</feature>
<evidence type="ECO:0000256" key="3">
    <source>
        <dbReference type="ARBA" id="ARBA00023242"/>
    </source>
</evidence>
<dbReference type="KEGG" id="acan:ACA1_369920"/>
<dbReference type="InterPro" id="IPR035639">
    <property type="entry name" value="CPSF2_MBL"/>
</dbReference>
<keyword evidence="3 4" id="KW-0539">Nucleus</keyword>
<dbReference type="RefSeq" id="XP_004340269.1">
    <property type="nucleotide sequence ID" value="XM_004340221.1"/>
</dbReference>
<name>L8GYA6_ACACF</name>
<dbReference type="SUPFAM" id="SSF56281">
    <property type="entry name" value="Metallo-hydrolase/oxidoreductase"/>
    <property type="match status" value="1"/>
</dbReference>
<dbReference type="GO" id="GO:0005847">
    <property type="term" value="C:mRNA cleavage and polyadenylation specificity factor complex"/>
    <property type="evidence" value="ECO:0007669"/>
    <property type="project" value="InterPro"/>
</dbReference>
<dbReference type="AlphaFoldDB" id="L8GYA6"/>
<accession>L8GYA6</accession>
<keyword evidence="2 4" id="KW-0507">mRNA processing</keyword>
<dbReference type="GO" id="GO:0006398">
    <property type="term" value="P:mRNA 3'-end processing by stem-loop binding and cleavage"/>
    <property type="evidence" value="ECO:0007669"/>
    <property type="project" value="InterPro"/>
</dbReference>
<evidence type="ECO:0000256" key="1">
    <source>
        <dbReference type="ARBA" id="ARBA00004123"/>
    </source>
</evidence>
<dbReference type="Gene3D" id="3.60.15.10">
    <property type="entry name" value="Ribonuclease Z/Hydroxyacylglutathione hydrolase-like"/>
    <property type="match status" value="1"/>
</dbReference>
<dbReference type="OMA" id="QSRHNME"/>
<dbReference type="OrthoDB" id="64353at2759"/>